<protein>
    <submittedName>
        <fullName evidence="10">SusC/RagA family TonB-linked outer membrane protein</fullName>
    </submittedName>
</protein>
<dbReference type="InterPro" id="IPR023997">
    <property type="entry name" value="TonB-dep_OMP_SusC/RagA_CS"/>
</dbReference>
<dbReference type="InterPro" id="IPR037066">
    <property type="entry name" value="Plug_dom_sf"/>
</dbReference>
<evidence type="ECO:0000313" key="10">
    <source>
        <dbReference type="EMBL" id="OWP62056.1"/>
    </source>
</evidence>
<dbReference type="RefSeq" id="WP_088465517.1">
    <property type="nucleotide sequence ID" value="NZ_NIRR01000034.1"/>
</dbReference>
<dbReference type="InterPro" id="IPR012910">
    <property type="entry name" value="Plug_dom"/>
</dbReference>
<dbReference type="InterPro" id="IPR039426">
    <property type="entry name" value="TonB-dep_rcpt-like"/>
</dbReference>
<comment type="similarity">
    <text evidence="7">Belongs to the TonB-dependent receptor family.</text>
</comment>
<evidence type="ECO:0000256" key="2">
    <source>
        <dbReference type="ARBA" id="ARBA00022448"/>
    </source>
</evidence>
<dbReference type="OrthoDB" id="9768177at2"/>
<dbReference type="InterPro" id="IPR036942">
    <property type="entry name" value="Beta-barrel_TonB_sf"/>
</dbReference>
<dbReference type="EMBL" id="NIRR01000034">
    <property type="protein sequence ID" value="OWP62056.1"/>
    <property type="molecule type" value="Genomic_DNA"/>
</dbReference>
<evidence type="ECO:0000256" key="1">
    <source>
        <dbReference type="ARBA" id="ARBA00004571"/>
    </source>
</evidence>
<dbReference type="SUPFAM" id="SSF56935">
    <property type="entry name" value="Porins"/>
    <property type="match status" value="1"/>
</dbReference>
<accession>A0A246FHQ1</accession>
<evidence type="ECO:0000256" key="5">
    <source>
        <dbReference type="ARBA" id="ARBA00023136"/>
    </source>
</evidence>
<gene>
    <name evidence="10" type="ORF">CDA63_16270</name>
</gene>
<sequence length="1094" mass="118971">MRISLPILPALSWRGSALWQPLCVALLSSSVATAAARPAAAQEFLARPITLQVQDETMHAVLTKLELQANIHFQYSRQLIGAGRRVSIQATGQPLAEVLHLLLDPLHVAYEPISSGIILRPTAAAPDVSVTGRVVDEKGGGLPGVNVVVKGTSIGTQTDADGRYTLPNVPDNATLLFSFVGYTNQEAVLNGRTTVDISLAPDNQALSEVVVVGYGTQQKRDLTGAVARVEAKEIVNQPVQTPTQALQGKVAGVQIITDGTPNAQPTVRIRGTGTLLAGANPLYVVDGVQTTDIRNLSNSDIETIDVLKDASAAAIYGVRGANGVIIVTTKKGKFGKPVLSYNATVGFKQAAHLVKMADAGQYVRYLKDTAPDITVPDYSGSTDWYDQILRTATYQNHNLAVSGANESVRYYFSGNLLQDDGLAITNRFSRLTVRSNTEFILSSKVSISSQASFSRADTRDVNFGTAFQNAYRAAPTIAAKRDGRYGNTSAFGNVGNPVLDIEKNDNKSLENRLQGNVALNLTPIEGLTLRSAFNVDLNYNNRRVYDYQYLNDEVTFLTAGGNQRNNRSALNVTQINSTRYLWENTATYQRQLGELHNLTLLLGTVTEEGQSNSLAGSRFNVPADPNQWYLNTGDPNTAVNSSPVLGKDRRLSGLGRINYAYAGKYLFTSSLRYDGTSKFNSSQRWGLFPSVGLGWIVTEEGFLKDQNVLSFLKLRASYGQLGNDQIDPNSYITTADINIPYVFNNQPVLGAVISQIKDRNVRWEVTREYDAAVEFGVLDNKLTGELTYYDKRTTDALIPVNIPALFGDPDNQYITNAADISNRGVEAALNWRANVGERFSYNFGVNATFNKNRIEKLNGGQALFGGANNVTRSDNGVAAGSFYVLKAVGVFQNQAEIDAYPKYTFFTPQPGDLKYADTNGDGTIDLRDRVNAGSYQPPMYFGINGGLTFSGVDLSFVFSGNVNNDVYNRKKQATGQVTDNVEADFAANRWTVTNPSTTNPFAIRNNTPNSTYFIESGSYIRLNNLVLGYTIPTGLIERAHLSSLRVFATAQNLFTITNYSGFTPELPGGPLDSGIEATTYPTSRTLALGLNVNF</sequence>
<evidence type="ECO:0000259" key="9">
    <source>
        <dbReference type="Pfam" id="PF07715"/>
    </source>
</evidence>
<keyword evidence="6 7" id="KW-0998">Cell outer membrane</keyword>
<feature type="signal peptide" evidence="8">
    <location>
        <begin position="1"/>
        <end position="34"/>
    </location>
</feature>
<dbReference type="Proteomes" id="UP000197277">
    <property type="component" value="Unassembled WGS sequence"/>
</dbReference>
<dbReference type="Pfam" id="PF07715">
    <property type="entry name" value="Plug"/>
    <property type="match status" value="1"/>
</dbReference>
<comment type="subcellular location">
    <subcellularLocation>
        <location evidence="1 7">Cell outer membrane</location>
        <topology evidence="1 7">Multi-pass membrane protein</topology>
    </subcellularLocation>
</comment>
<dbReference type="Gene3D" id="2.60.40.1120">
    <property type="entry name" value="Carboxypeptidase-like, regulatory domain"/>
    <property type="match status" value="1"/>
</dbReference>
<name>A0A246FHQ1_9BACT</name>
<keyword evidence="8" id="KW-0732">Signal</keyword>
<evidence type="ECO:0000256" key="8">
    <source>
        <dbReference type="SAM" id="SignalP"/>
    </source>
</evidence>
<dbReference type="Gene3D" id="2.170.130.10">
    <property type="entry name" value="TonB-dependent receptor, plug domain"/>
    <property type="match status" value="1"/>
</dbReference>
<dbReference type="InterPro" id="IPR008969">
    <property type="entry name" value="CarboxyPept-like_regulatory"/>
</dbReference>
<evidence type="ECO:0000256" key="3">
    <source>
        <dbReference type="ARBA" id="ARBA00022452"/>
    </source>
</evidence>
<evidence type="ECO:0000256" key="7">
    <source>
        <dbReference type="PROSITE-ProRule" id="PRU01360"/>
    </source>
</evidence>
<evidence type="ECO:0000256" key="4">
    <source>
        <dbReference type="ARBA" id="ARBA00022692"/>
    </source>
</evidence>
<keyword evidence="2 7" id="KW-0813">Transport</keyword>
<proteinExistence type="inferred from homology"/>
<keyword evidence="5 7" id="KW-0472">Membrane</keyword>
<keyword evidence="4 7" id="KW-0812">Transmembrane</keyword>
<comment type="caution">
    <text evidence="10">The sequence shown here is derived from an EMBL/GenBank/DDBJ whole genome shotgun (WGS) entry which is preliminary data.</text>
</comment>
<dbReference type="Pfam" id="PF13715">
    <property type="entry name" value="CarbopepD_reg_2"/>
    <property type="match status" value="1"/>
</dbReference>
<dbReference type="NCBIfam" id="TIGR04056">
    <property type="entry name" value="OMP_RagA_SusC"/>
    <property type="match status" value="1"/>
</dbReference>
<keyword evidence="3 7" id="KW-1134">Transmembrane beta strand</keyword>
<dbReference type="NCBIfam" id="TIGR04057">
    <property type="entry name" value="SusC_RagA_signa"/>
    <property type="match status" value="1"/>
</dbReference>
<feature type="domain" description="TonB-dependent receptor plug" evidence="9">
    <location>
        <begin position="219"/>
        <end position="324"/>
    </location>
</feature>
<organism evidence="10 11">
    <name type="scientific">Hymenobacter amundsenii</name>
    <dbReference type="NCBI Taxonomy" id="2006685"/>
    <lineage>
        <taxon>Bacteria</taxon>
        <taxon>Pseudomonadati</taxon>
        <taxon>Bacteroidota</taxon>
        <taxon>Cytophagia</taxon>
        <taxon>Cytophagales</taxon>
        <taxon>Hymenobacteraceae</taxon>
        <taxon>Hymenobacter</taxon>
    </lineage>
</organism>
<evidence type="ECO:0000256" key="6">
    <source>
        <dbReference type="ARBA" id="ARBA00023237"/>
    </source>
</evidence>
<dbReference type="AlphaFoldDB" id="A0A246FHQ1"/>
<reference evidence="10 11" key="1">
    <citation type="submission" date="2017-06" db="EMBL/GenBank/DDBJ databases">
        <title>Hymenobacter amundsenii sp. nov. isolated from regoliths in Antarctica.</title>
        <authorList>
            <person name="Sedlacek I."/>
            <person name="Kralova S."/>
            <person name="Pantucek R."/>
            <person name="Svec P."/>
            <person name="Holochova P."/>
            <person name="Stankova E."/>
            <person name="Vrbovska V."/>
            <person name="Busse H.-J."/>
        </authorList>
    </citation>
    <scope>NUCLEOTIDE SEQUENCE [LARGE SCALE GENOMIC DNA]</scope>
    <source>
        <strain evidence="10 11">CCM 8682</strain>
    </source>
</reference>
<feature type="chain" id="PRO_5012354253" evidence="8">
    <location>
        <begin position="35"/>
        <end position="1094"/>
    </location>
</feature>
<dbReference type="Gene3D" id="2.40.170.20">
    <property type="entry name" value="TonB-dependent receptor, beta-barrel domain"/>
    <property type="match status" value="1"/>
</dbReference>
<dbReference type="InterPro" id="IPR023996">
    <property type="entry name" value="TonB-dep_OMP_SusC/RagA"/>
</dbReference>
<keyword evidence="11" id="KW-1185">Reference proteome</keyword>
<dbReference type="SUPFAM" id="SSF49464">
    <property type="entry name" value="Carboxypeptidase regulatory domain-like"/>
    <property type="match status" value="1"/>
</dbReference>
<dbReference type="GO" id="GO:0009279">
    <property type="term" value="C:cell outer membrane"/>
    <property type="evidence" value="ECO:0007669"/>
    <property type="project" value="UniProtKB-SubCell"/>
</dbReference>
<dbReference type="PROSITE" id="PS52016">
    <property type="entry name" value="TONB_DEPENDENT_REC_3"/>
    <property type="match status" value="1"/>
</dbReference>
<evidence type="ECO:0000313" key="11">
    <source>
        <dbReference type="Proteomes" id="UP000197277"/>
    </source>
</evidence>